<name>A0A9N8H6G2_9STRA</name>
<proteinExistence type="predicted"/>
<feature type="region of interest" description="Disordered" evidence="2">
    <location>
        <begin position="177"/>
        <end position="232"/>
    </location>
</feature>
<keyword evidence="1" id="KW-0175">Coiled coil</keyword>
<feature type="region of interest" description="Disordered" evidence="2">
    <location>
        <begin position="1"/>
        <end position="51"/>
    </location>
</feature>
<accession>A0A9N8H6G2</accession>
<dbReference type="Proteomes" id="UP001153069">
    <property type="component" value="Unassembled WGS sequence"/>
</dbReference>
<feature type="compositionally biased region" description="Basic and acidic residues" evidence="2">
    <location>
        <begin position="34"/>
        <end position="43"/>
    </location>
</feature>
<dbReference type="Gene3D" id="2.30.30.380">
    <property type="entry name" value="Zn-finger domain of Sec23/24"/>
    <property type="match status" value="1"/>
</dbReference>
<protein>
    <recommendedName>
        <fullName evidence="5">RanBP2-type domain-containing protein</fullName>
    </recommendedName>
</protein>
<feature type="region of interest" description="Disordered" evidence="2">
    <location>
        <begin position="260"/>
        <end position="361"/>
    </location>
</feature>
<evidence type="ECO:0008006" key="5">
    <source>
        <dbReference type="Google" id="ProtNLM"/>
    </source>
</evidence>
<comment type="caution">
    <text evidence="3">The sequence shown here is derived from an EMBL/GenBank/DDBJ whole genome shotgun (WGS) entry which is preliminary data.</text>
</comment>
<feature type="compositionally biased region" description="Basic and acidic residues" evidence="2">
    <location>
        <begin position="12"/>
        <end position="21"/>
    </location>
</feature>
<dbReference type="AlphaFoldDB" id="A0A9N8H6G2"/>
<keyword evidence="4" id="KW-1185">Reference proteome</keyword>
<organism evidence="3 4">
    <name type="scientific">Seminavis robusta</name>
    <dbReference type="NCBI Taxonomy" id="568900"/>
    <lineage>
        <taxon>Eukaryota</taxon>
        <taxon>Sar</taxon>
        <taxon>Stramenopiles</taxon>
        <taxon>Ochrophyta</taxon>
        <taxon>Bacillariophyta</taxon>
        <taxon>Bacillariophyceae</taxon>
        <taxon>Bacillariophycidae</taxon>
        <taxon>Naviculales</taxon>
        <taxon>Naviculaceae</taxon>
        <taxon>Seminavis</taxon>
    </lineage>
</organism>
<feature type="coiled-coil region" evidence="1">
    <location>
        <begin position="53"/>
        <end position="80"/>
    </location>
</feature>
<feature type="compositionally biased region" description="Low complexity" evidence="2">
    <location>
        <begin position="208"/>
        <end position="223"/>
    </location>
</feature>
<feature type="compositionally biased region" description="Acidic residues" evidence="2">
    <location>
        <begin position="190"/>
        <end position="205"/>
    </location>
</feature>
<sequence>MNQATIRRIQQRLRDEGYKTPDEEETESNPAEPEQDKQQERVIRPQQENMSYRQQEEELLAQYRRELEQEQAQQVNEDEEQLWQCECGHESPLSHNFCGVCGLTQPVDWWCECCQIEQPFYHRFCFSCGTPNVDYQDDIAPPTTIVRPQQPMYTCEASVLTEDNDVEIERAVSRMTLQQQQAQRHHPQPWDEDDDGVTFADDCDDVVSRQSSQPRRQAQQQQPKPQPSKPKGWSCVVCTFHNENDCFLSCEMCGSFRPASPTSDALLQHQQQQQQQHLEQEPQQEPQPVPTEPPKLRRRDSGSSSEKTEKTEKKEMRFTDLLQMQRGRYDSLSEAPETKQQPHQQPQQPQEQESEADLELAMIYAQQERMLAEYQNQQRL</sequence>
<evidence type="ECO:0000313" key="3">
    <source>
        <dbReference type="EMBL" id="CAB9498688.1"/>
    </source>
</evidence>
<dbReference type="EMBL" id="CAICTM010000043">
    <property type="protein sequence ID" value="CAB9498688.1"/>
    <property type="molecule type" value="Genomic_DNA"/>
</dbReference>
<evidence type="ECO:0000256" key="2">
    <source>
        <dbReference type="SAM" id="MobiDB-lite"/>
    </source>
</evidence>
<feature type="compositionally biased region" description="Low complexity" evidence="2">
    <location>
        <begin position="338"/>
        <end position="351"/>
    </location>
</feature>
<evidence type="ECO:0000256" key="1">
    <source>
        <dbReference type="SAM" id="Coils"/>
    </source>
</evidence>
<reference evidence="3" key="1">
    <citation type="submission" date="2020-06" db="EMBL/GenBank/DDBJ databases">
        <authorList>
            <consortium name="Plant Systems Biology data submission"/>
        </authorList>
    </citation>
    <scope>NUCLEOTIDE SEQUENCE</scope>
    <source>
        <strain evidence="3">D6</strain>
    </source>
</reference>
<feature type="compositionally biased region" description="Basic and acidic residues" evidence="2">
    <location>
        <begin position="306"/>
        <end position="318"/>
    </location>
</feature>
<gene>
    <name evidence="3" type="ORF">SEMRO_43_G026150.1</name>
</gene>
<evidence type="ECO:0000313" key="4">
    <source>
        <dbReference type="Proteomes" id="UP001153069"/>
    </source>
</evidence>
<feature type="compositionally biased region" description="Low complexity" evidence="2">
    <location>
        <begin position="266"/>
        <end position="284"/>
    </location>
</feature>